<dbReference type="PANTHER" id="PTHR15286:SF1">
    <property type="entry name" value="FI07216P"/>
    <property type="match status" value="1"/>
</dbReference>
<dbReference type="Gene3D" id="3.10.20.90">
    <property type="entry name" value="Phosphatidylinositol 3-kinase Catalytic Subunit, Chain A, domain 1"/>
    <property type="match status" value="1"/>
</dbReference>
<dbReference type="PANTHER" id="PTHR15286">
    <property type="entry name" value="RAS-ASSOCIATING DOMAIN CONTAINING PROTEIN"/>
    <property type="match status" value="1"/>
</dbReference>
<dbReference type="InterPro" id="IPR033593">
    <property type="entry name" value="N-RASSF"/>
</dbReference>
<accession>A0A3B0KGC4</accession>
<name>A0A3B0KGC4_DROGU</name>
<dbReference type="AlphaFoldDB" id="A0A3B0KGC4"/>
<evidence type="ECO:0000256" key="1">
    <source>
        <dbReference type="SAM" id="MobiDB-lite"/>
    </source>
</evidence>
<dbReference type="OrthoDB" id="10034447at2759"/>
<sequence length="629" mass="71930">MEHLVMRLVSRPQLWGQSQTNRLHVHLCLTKTMTTSRAWHGIRYGEPLEHFRSRRRHFWSAINPNLFTQMECLSTDFGMPADTMQTTDQTRFERTQKMLPVLADDAEGEDVESVSSLADNLSIWIDGEEHWISGVDPNTTCADLICALLSYQDDPPEAVPPNADPLKPTANVKQQEYAIVQKQRHYEEYLDGSARLFDVISNRHASPKEECQLQLRHLATSSARKHTPTTDKDSGMGSPVDSSRSMRFRRRGKHKVLPSLNVPMATDHWGGETRTNNPKQPKRSRKLPQRNCHMTPNESLLTIILAQDETILQQMSMLHEKDRQILKIEEEKHRVRERELGKNYLLETYLKDLDEPQAIEEVDEDDPDATDIPLCTEDDYRADPAWTPSDVEVKDEIRVYWLEKIHAVNKQLQREEELLLSLHAKVRRHQVKRAYQTKSEVMLQIDRLDTELSTQVADIHRVERKLFTANEQLKAKLGVLECLGREFETTVTVADAPNDTHREPTATTTEEVTQADKVAKLIQSSMRDVDDLRISVKLPPVLEAGENHRNRNPNRCLPPQELAEKNLNVRHVADKGLTKQMFTTSLPTSPAVEACRSGKLVPREAIPLDVLYGTPLHPALDLQHLGTLV</sequence>
<dbReference type="EMBL" id="OUUW01000009">
    <property type="protein sequence ID" value="SPP84786.1"/>
    <property type="molecule type" value="Genomic_DNA"/>
</dbReference>
<evidence type="ECO:0000313" key="2">
    <source>
        <dbReference type="EMBL" id="SPP84786.1"/>
    </source>
</evidence>
<protein>
    <submittedName>
        <fullName evidence="2">Blast:Ras association domain-containing protein 10</fullName>
    </submittedName>
</protein>
<dbReference type="Proteomes" id="UP000268350">
    <property type="component" value="Unassembled WGS sequence"/>
</dbReference>
<proteinExistence type="predicted"/>
<dbReference type="STRING" id="7266.A0A3B0KGC4"/>
<gene>
    <name evidence="2" type="ORF">DGUA_6G014611</name>
</gene>
<dbReference type="InterPro" id="IPR029071">
    <property type="entry name" value="Ubiquitin-like_domsf"/>
</dbReference>
<dbReference type="SUPFAM" id="SSF54236">
    <property type="entry name" value="Ubiquitin-like"/>
    <property type="match status" value="1"/>
</dbReference>
<organism evidence="2 3">
    <name type="scientific">Drosophila guanche</name>
    <name type="common">Fruit fly</name>
    <dbReference type="NCBI Taxonomy" id="7266"/>
    <lineage>
        <taxon>Eukaryota</taxon>
        <taxon>Metazoa</taxon>
        <taxon>Ecdysozoa</taxon>
        <taxon>Arthropoda</taxon>
        <taxon>Hexapoda</taxon>
        <taxon>Insecta</taxon>
        <taxon>Pterygota</taxon>
        <taxon>Neoptera</taxon>
        <taxon>Endopterygota</taxon>
        <taxon>Diptera</taxon>
        <taxon>Brachycera</taxon>
        <taxon>Muscomorpha</taxon>
        <taxon>Ephydroidea</taxon>
        <taxon>Drosophilidae</taxon>
        <taxon>Drosophila</taxon>
        <taxon>Sophophora</taxon>
    </lineage>
</organism>
<feature type="region of interest" description="Disordered" evidence="1">
    <location>
        <begin position="263"/>
        <end position="292"/>
    </location>
</feature>
<reference evidence="3" key="1">
    <citation type="submission" date="2018-01" db="EMBL/GenBank/DDBJ databases">
        <authorList>
            <person name="Alioto T."/>
            <person name="Alioto T."/>
        </authorList>
    </citation>
    <scope>NUCLEOTIDE SEQUENCE [LARGE SCALE GENOMIC DNA]</scope>
</reference>
<evidence type="ECO:0000313" key="3">
    <source>
        <dbReference type="Proteomes" id="UP000268350"/>
    </source>
</evidence>
<keyword evidence="3" id="KW-1185">Reference proteome</keyword>
<feature type="region of interest" description="Disordered" evidence="1">
    <location>
        <begin position="221"/>
        <end position="250"/>
    </location>
</feature>